<organism evidence="3 4">
    <name type="scientific">Syntrophaceticus schinkii</name>
    <dbReference type="NCBI Taxonomy" id="499207"/>
    <lineage>
        <taxon>Bacteria</taxon>
        <taxon>Bacillati</taxon>
        <taxon>Bacillota</taxon>
        <taxon>Clostridia</taxon>
        <taxon>Thermoanaerobacterales</taxon>
        <taxon>Thermoanaerobacterales Family III. Incertae Sedis</taxon>
        <taxon>Syntrophaceticus</taxon>
    </lineage>
</organism>
<reference evidence="4" key="1">
    <citation type="submission" date="2015-01" db="EMBL/GenBank/DDBJ databases">
        <authorList>
            <person name="Manzoor Shahid"/>
            <person name="Zubair Saima"/>
        </authorList>
    </citation>
    <scope>NUCLEOTIDE SEQUENCE [LARGE SCALE GENOMIC DNA]</scope>
    <source>
        <strain evidence="4">Sp3</strain>
    </source>
</reference>
<dbReference type="PANTHER" id="PTHR12526">
    <property type="entry name" value="GLYCOSYLTRANSFERASE"/>
    <property type="match status" value="1"/>
</dbReference>
<accession>A0A0B7MNM6</accession>
<evidence type="ECO:0000313" key="3">
    <source>
        <dbReference type="EMBL" id="CEO89307.1"/>
    </source>
</evidence>
<proteinExistence type="predicted"/>
<protein>
    <submittedName>
        <fullName evidence="3">Glycosyl transferase group 1</fullName>
    </submittedName>
</protein>
<dbReference type="InterPro" id="IPR001296">
    <property type="entry name" value="Glyco_trans_1"/>
</dbReference>
<dbReference type="Pfam" id="PF00534">
    <property type="entry name" value="Glycos_transf_1"/>
    <property type="match status" value="1"/>
</dbReference>
<evidence type="ECO:0000259" key="1">
    <source>
        <dbReference type="Pfam" id="PF00534"/>
    </source>
</evidence>
<feature type="domain" description="Glycosyltransferase subfamily 4-like N-terminal" evidence="2">
    <location>
        <begin position="15"/>
        <end position="164"/>
    </location>
</feature>
<dbReference type="SUPFAM" id="SSF53756">
    <property type="entry name" value="UDP-Glycosyltransferase/glycogen phosphorylase"/>
    <property type="match status" value="1"/>
</dbReference>
<dbReference type="Pfam" id="PF13439">
    <property type="entry name" value="Glyco_transf_4"/>
    <property type="match status" value="1"/>
</dbReference>
<keyword evidence="3" id="KW-0808">Transferase</keyword>
<name>A0A0B7MNM6_9FIRM</name>
<dbReference type="CDD" id="cd03822">
    <property type="entry name" value="GT4_mannosyltransferase-like"/>
    <property type="match status" value="1"/>
</dbReference>
<dbReference type="AlphaFoldDB" id="A0A0B7MNM6"/>
<dbReference type="OrthoDB" id="9765330at2"/>
<keyword evidence="4" id="KW-1185">Reference proteome</keyword>
<dbReference type="GO" id="GO:0016757">
    <property type="term" value="F:glycosyltransferase activity"/>
    <property type="evidence" value="ECO:0007669"/>
    <property type="project" value="InterPro"/>
</dbReference>
<dbReference type="Gene3D" id="3.40.50.2000">
    <property type="entry name" value="Glycogen Phosphorylase B"/>
    <property type="match status" value="2"/>
</dbReference>
<dbReference type="InterPro" id="IPR028098">
    <property type="entry name" value="Glyco_trans_4-like_N"/>
</dbReference>
<dbReference type="Proteomes" id="UP000046155">
    <property type="component" value="Unassembled WGS sequence"/>
</dbReference>
<feature type="domain" description="Glycosyl transferase family 1" evidence="1">
    <location>
        <begin position="183"/>
        <end position="351"/>
    </location>
</feature>
<dbReference type="EMBL" id="CDRZ01000241">
    <property type="protein sequence ID" value="CEO89307.1"/>
    <property type="molecule type" value="Genomic_DNA"/>
</dbReference>
<gene>
    <name evidence="3" type="ORF">SSCH_440014</name>
</gene>
<evidence type="ECO:0000313" key="4">
    <source>
        <dbReference type="Proteomes" id="UP000046155"/>
    </source>
</evidence>
<sequence length="403" mass="44663">MNFVNVSTYYPRQCGLASFSKDLRDSLVKAGHKVWITAISDKPYTYPDEVYCEIQQGTKGDYLAAARMINNSPQIQMAIIQHEYGIFGGRDGEFVIDFVAHLKKPFLLVTHTVLPSPTPGQRVILQILARQAAAVISMSSRSAHLLGKVYGVPGEKIAIIPHGVPAFERKDREALKMLYGYTGRQLITTFGLIGPSKGLEIGIQAVERLVDKHPDVLYLIAGRTHPVLLEKEGESYRESLIEMCADLGLDKHVQFINHFLEVEELGDLLYMTDVYLSPYPNRDQAVSGTLAYAVGCGRAIVSTPYEYALDVLKKQRLGLVAAEATPQALSKLLEQVLSRQTLKMSLEKKATSYGETIRWPGVAARYADLGREVIKPKLPTGKIKKKVLGGTLMATVKEKGSWR</sequence>
<dbReference type="RefSeq" id="WP_044665285.1">
    <property type="nucleotide sequence ID" value="NZ_CDRZ01000241.1"/>
</dbReference>
<evidence type="ECO:0000259" key="2">
    <source>
        <dbReference type="Pfam" id="PF13439"/>
    </source>
</evidence>
<dbReference type="PANTHER" id="PTHR12526:SF572">
    <property type="entry name" value="BLL5144 PROTEIN"/>
    <property type="match status" value="1"/>
</dbReference>